<evidence type="ECO:0000313" key="3">
    <source>
        <dbReference type="Proteomes" id="UP000008808"/>
    </source>
</evidence>
<feature type="transmembrane region" description="Helical" evidence="1">
    <location>
        <begin position="6"/>
        <end position="27"/>
    </location>
</feature>
<name>Q2NB76_ERYLH</name>
<keyword evidence="1" id="KW-0472">Membrane</keyword>
<dbReference type="KEGG" id="eli:ELI_04865"/>
<keyword evidence="3" id="KW-1185">Reference proteome</keyword>
<evidence type="ECO:0000256" key="1">
    <source>
        <dbReference type="SAM" id="Phobius"/>
    </source>
</evidence>
<protein>
    <submittedName>
        <fullName evidence="2">Uncharacterized protein</fullName>
    </submittedName>
</protein>
<dbReference type="AlphaFoldDB" id="Q2NB76"/>
<dbReference type="Proteomes" id="UP000008808">
    <property type="component" value="Chromosome"/>
</dbReference>
<organism evidence="2 3">
    <name type="scientific">Erythrobacter litoralis (strain HTCC2594)</name>
    <dbReference type="NCBI Taxonomy" id="314225"/>
    <lineage>
        <taxon>Bacteria</taxon>
        <taxon>Pseudomonadati</taxon>
        <taxon>Pseudomonadota</taxon>
        <taxon>Alphaproteobacteria</taxon>
        <taxon>Sphingomonadales</taxon>
        <taxon>Erythrobacteraceae</taxon>
        <taxon>Erythrobacter/Porphyrobacter group</taxon>
        <taxon>Erythrobacter</taxon>
    </lineage>
</organism>
<keyword evidence="1" id="KW-1133">Transmembrane helix</keyword>
<sequence length="60" mass="7106">MTERLIVAYVLMGMLAIGFCIMVWSIWYNSATQKNARYRTESKRRAQKHAEEFDYRGEGK</sequence>
<reference evidence="3" key="1">
    <citation type="journal article" date="2009" name="J. Bacteriol.">
        <title>Complete genome sequence of Erythrobacter litoralis HTCC2594.</title>
        <authorList>
            <person name="Oh H.M."/>
            <person name="Giovannoni S.J."/>
            <person name="Ferriera S."/>
            <person name="Johnson J."/>
            <person name="Cho J.C."/>
        </authorList>
    </citation>
    <scope>NUCLEOTIDE SEQUENCE [LARGE SCALE GENOMIC DNA]</scope>
    <source>
        <strain evidence="3">HTCC2594</strain>
    </source>
</reference>
<accession>Q2NB76</accession>
<evidence type="ECO:0000313" key="2">
    <source>
        <dbReference type="EMBL" id="ABC63065.1"/>
    </source>
</evidence>
<gene>
    <name evidence="2" type="ordered locus">ELI_04865</name>
</gene>
<dbReference type="EMBL" id="CP000157">
    <property type="protein sequence ID" value="ABC63065.1"/>
    <property type="molecule type" value="Genomic_DNA"/>
</dbReference>
<keyword evidence="1" id="KW-0812">Transmembrane</keyword>
<dbReference type="STRING" id="314225.ELI_04865"/>
<dbReference type="HOGENOM" id="CLU_2934400_0_0_5"/>
<proteinExistence type="predicted"/>